<proteinExistence type="predicted"/>
<protein>
    <submittedName>
        <fullName evidence="2">DUF1192 domain-containing protein</fullName>
    </submittedName>
</protein>
<organism evidence="2 3">
    <name type="scientific">Phaeospirillum tilakii</name>
    <dbReference type="NCBI Taxonomy" id="741673"/>
    <lineage>
        <taxon>Bacteria</taxon>
        <taxon>Pseudomonadati</taxon>
        <taxon>Pseudomonadota</taxon>
        <taxon>Alphaproteobacteria</taxon>
        <taxon>Rhodospirillales</taxon>
        <taxon>Rhodospirillaceae</taxon>
        <taxon>Phaeospirillum</taxon>
    </lineage>
</organism>
<dbReference type="Pfam" id="PF06698">
    <property type="entry name" value="DUF1192"/>
    <property type="match status" value="1"/>
</dbReference>
<sequence length="63" mass="6627">MDADDLAPPPAPAAGFTPRPLDPLSVAELERYIGQLEGEIARARAAIGAKQAVRAGAEALFRR</sequence>
<dbReference type="Proteomes" id="UP001597296">
    <property type="component" value="Unassembled WGS sequence"/>
</dbReference>
<reference evidence="3" key="1">
    <citation type="journal article" date="2019" name="Int. J. Syst. Evol. Microbiol.">
        <title>The Global Catalogue of Microorganisms (GCM) 10K type strain sequencing project: providing services to taxonomists for standard genome sequencing and annotation.</title>
        <authorList>
            <consortium name="The Broad Institute Genomics Platform"/>
            <consortium name="The Broad Institute Genome Sequencing Center for Infectious Disease"/>
            <person name="Wu L."/>
            <person name="Ma J."/>
        </authorList>
    </citation>
    <scope>NUCLEOTIDE SEQUENCE [LARGE SCALE GENOMIC DNA]</scope>
    <source>
        <strain evidence="3">KCTC 15012</strain>
    </source>
</reference>
<comment type="caution">
    <text evidence="2">The sequence shown here is derived from an EMBL/GenBank/DDBJ whole genome shotgun (WGS) entry which is preliminary data.</text>
</comment>
<dbReference type="EMBL" id="JBHUIY010000037">
    <property type="protein sequence ID" value="MFD2235153.1"/>
    <property type="molecule type" value="Genomic_DNA"/>
</dbReference>
<keyword evidence="3" id="KW-1185">Reference proteome</keyword>
<evidence type="ECO:0000313" key="3">
    <source>
        <dbReference type="Proteomes" id="UP001597296"/>
    </source>
</evidence>
<dbReference type="RefSeq" id="WP_377318067.1">
    <property type="nucleotide sequence ID" value="NZ_JBHUIY010000037.1"/>
</dbReference>
<evidence type="ECO:0000313" key="2">
    <source>
        <dbReference type="EMBL" id="MFD2235153.1"/>
    </source>
</evidence>
<gene>
    <name evidence="2" type="ORF">ACFSNB_15170</name>
</gene>
<accession>A0ABW5CGP0</accession>
<dbReference type="InterPro" id="IPR009579">
    <property type="entry name" value="DUF1192"/>
</dbReference>
<name>A0ABW5CGP0_9PROT</name>
<feature type="region of interest" description="Disordered" evidence="1">
    <location>
        <begin position="1"/>
        <end position="20"/>
    </location>
</feature>
<evidence type="ECO:0000256" key="1">
    <source>
        <dbReference type="SAM" id="MobiDB-lite"/>
    </source>
</evidence>